<evidence type="ECO:0000313" key="3">
    <source>
        <dbReference type="Proteomes" id="UP001215598"/>
    </source>
</evidence>
<evidence type="ECO:0000313" key="2">
    <source>
        <dbReference type="EMBL" id="KAJ7729483.1"/>
    </source>
</evidence>
<keyword evidence="3" id="KW-1185">Reference proteome</keyword>
<feature type="compositionally biased region" description="Basic and acidic residues" evidence="1">
    <location>
        <begin position="135"/>
        <end position="146"/>
    </location>
</feature>
<dbReference type="AlphaFoldDB" id="A0AAD7HXH0"/>
<comment type="caution">
    <text evidence="2">The sequence shown here is derived from an EMBL/GenBank/DDBJ whole genome shotgun (WGS) entry which is preliminary data.</text>
</comment>
<dbReference type="Proteomes" id="UP001215598">
    <property type="component" value="Unassembled WGS sequence"/>
</dbReference>
<sequence length="194" mass="21318">MLSKHSPDDQKLIESLSMGVGTAFRSSIYRSSYVAANAHEFIDNEWINIVQLREFIKKTESLGSPPTPLPLESPPTRVKLENDASDAFPAAPLPVEQVKVRISHQGTHEILEILSDSEDSDEPAATSRGVTDAEGADHLIKNKDNDSWDGGTGSGDSKVMVMFEPGKPAIECRRRTKSHRIPSARAIPEMLRSK</sequence>
<accession>A0AAD7HXH0</accession>
<reference evidence="2" key="1">
    <citation type="submission" date="2023-03" db="EMBL/GenBank/DDBJ databases">
        <title>Massive genome expansion in bonnet fungi (Mycena s.s.) driven by repeated elements and novel gene families across ecological guilds.</title>
        <authorList>
            <consortium name="Lawrence Berkeley National Laboratory"/>
            <person name="Harder C.B."/>
            <person name="Miyauchi S."/>
            <person name="Viragh M."/>
            <person name="Kuo A."/>
            <person name="Thoen E."/>
            <person name="Andreopoulos B."/>
            <person name="Lu D."/>
            <person name="Skrede I."/>
            <person name="Drula E."/>
            <person name="Henrissat B."/>
            <person name="Morin E."/>
            <person name="Kohler A."/>
            <person name="Barry K."/>
            <person name="LaButti K."/>
            <person name="Morin E."/>
            <person name="Salamov A."/>
            <person name="Lipzen A."/>
            <person name="Mereny Z."/>
            <person name="Hegedus B."/>
            <person name="Baldrian P."/>
            <person name="Stursova M."/>
            <person name="Weitz H."/>
            <person name="Taylor A."/>
            <person name="Grigoriev I.V."/>
            <person name="Nagy L.G."/>
            <person name="Martin F."/>
            <person name="Kauserud H."/>
        </authorList>
    </citation>
    <scope>NUCLEOTIDE SEQUENCE</scope>
    <source>
        <strain evidence="2">CBHHK182m</strain>
    </source>
</reference>
<protein>
    <submittedName>
        <fullName evidence="2">Uncharacterized protein</fullName>
    </submittedName>
</protein>
<evidence type="ECO:0000256" key="1">
    <source>
        <dbReference type="SAM" id="MobiDB-lite"/>
    </source>
</evidence>
<gene>
    <name evidence="2" type="ORF">B0H16DRAFT_1893879</name>
</gene>
<dbReference type="EMBL" id="JARKIB010000165">
    <property type="protein sequence ID" value="KAJ7729483.1"/>
    <property type="molecule type" value="Genomic_DNA"/>
</dbReference>
<feature type="region of interest" description="Disordered" evidence="1">
    <location>
        <begin position="113"/>
        <end position="194"/>
    </location>
</feature>
<organism evidence="2 3">
    <name type="scientific">Mycena metata</name>
    <dbReference type="NCBI Taxonomy" id="1033252"/>
    <lineage>
        <taxon>Eukaryota</taxon>
        <taxon>Fungi</taxon>
        <taxon>Dikarya</taxon>
        <taxon>Basidiomycota</taxon>
        <taxon>Agaricomycotina</taxon>
        <taxon>Agaricomycetes</taxon>
        <taxon>Agaricomycetidae</taxon>
        <taxon>Agaricales</taxon>
        <taxon>Marasmiineae</taxon>
        <taxon>Mycenaceae</taxon>
        <taxon>Mycena</taxon>
    </lineage>
</organism>
<name>A0AAD7HXH0_9AGAR</name>
<proteinExistence type="predicted"/>